<evidence type="ECO:0000256" key="2">
    <source>
        <dbReference type="SAM" id="Phobius"/>
    </source>
</evidence>
<organism evidence="4 5">
    <name type="scientific">Faecalibacter macacae</name>
    <dbReference type="NCBI Taxonomy" id="1859289"/>
    <lineage>
        <taxon>Bacteria</taxon>
        <taxon>Pseudomonadati</taxon>
        <taxon>Bacteroidota</taxon>
        <taxon>Flavobacteriia</taxon>
        <taxon>Flavobacteriales</taxon>
        <taxon>Weeksellaceae</taxon>
        <taxon>Faecalibacter</taxon>
    </lineage>
</organism>
<dbReference type="Pfam" id="PF05569">
    <property type="entry name" value="Peptidase_M56"/>
    <property type="match status" value="1"/>
</dbReference>
<dbReference type="PANTHER" id="PTHR34978">
    <property type="entry name" value="POSSIBLE SENSOR-TRANSDUCER PROTEIN BLAR"/>
    <property type="match status" value="1"/>
</dbReference>
<feature type="transmembrane region" description="Helical" evidence="2">
    <location>
        <begin position="91"/>
        <end position="113"/>
    </location>
</feature>
<feature type="transmembrane region" description="Helical" evidence="2">
    <location>
        <begin position="260"/>
        <end position="278"/>
    </location>
</feature>
<feature type="transmembrane region" description="Helical" evidence="2">
    <location>
        <begin position="6"/>
        <end position="22"/>
    </location>
</feature>
<feature type="domain" description="Peptidase M56" evidence="3">
    <location>
        <begin position="125"/>
        <end position="250"/>
    </location>
</feature>
<dbReference type="InterPro" id="IPR052173">
    <property type="entry name" value="Beta-lactam_resp_regulator"/>
</dbReference>
<sequence>MVAYILKFILCSGFLYSFYKVFLERESMYKINRFYLLLSLIFSLVAPFYKMELPITMEETNLSPELLAYLLANPQVLEQESGWNYGEIFNIFYGIIGVGLFIRFALNILIISYRIKQDEKFKMDEITYVLDQKTDQPFSFLNYIFLPQENYEDIHPNLIQHEKAHCIQRHSWDIVFIELFQIIFWFNPFIYLYKKSIKLNHEFLADEYVLQNDVDVKTYQHQILYCIATQSQNSVASHFNFILTKKRLLMMTKHTSKRKVRILSFATFPFIFSAFVLFSQKSFAQEVELNAKKVEKVLDNKVKVINLGISTDGSKTDTIKKIKTYSYTLKGNDTIAKNVKEIVINDNDFKNIQPSEIAVMNVNKNDNSIQIIKNNKDTLKYYVKSNFIEDSSPILKLDNIKLNEILTPAIKAKLKDINVNNFAGIEMINRNGTKVIKVEDKILVFDSKDKLISQSSVPSKNETIVIDDNTLKELKNIPPINNRLSFVVPSKGKIEVKNGFSVYKDKDGVEYKILNTEIDPIYITKKIDKQELEKEVKSLLKNNGEFKITTGQPYTVSSFYIETEPKTKEQISKELDQLKSKEKETKKRIKELEKQQKKLK</sequence>
<keyword evidence="5" id="KW-1185">Reference proteome</keyword>
<name>A0A3L9MGC6_9FLAO</name>
<dbReference type="AlphaFoldDB" id="A0A3L9MGC6"/>
<gene>
    <name evidence="4" type="ORF">EAH69_03810</name>
</gene>
<proteinExistence type="predicted"/>
<dbReference type="InterPro" id="IPR008756">
    <property type="entry name" value="Peptidase_M56"/>
</dbReference>
<feature type="coiled-coil region" evidence="1">
    <location>
        <begin position="522"/>
        <end position="598"/>
    </location>
</feature>
<evidence type="ECO:0000256" key="1">
    <source>
        <dbReference type="SAM" id="Coils"/>
    </source>
</evidence>
<keyword evidence="2" id="KW-0812">Transmembrane</keyword>
<dbReference type="EMBL" id="RDOJ01000003">
    <property type="protein sequence ID" value="RLZ12047.1"/>
    <property type="molecule type" value="Genomic_DNA"/>
</dbReference>
<dbReference type="OrthoDB" id="1522859at2"/>
<keyword evidence="2" id="KW-0472">Membrane</keyword>
<accession>A0A3L9MGC6</accession>
<dbReference type="Proteomes" id="UP000275348">
    <property type="component" value="Unassembled WGS sequence"/>
</dbReference>
<dbReference type="CDD" id="cd07341">
    <property type="entry name" value="M56_BlaR1_MecR1_like"/>
    <property type="match status" value="1"/>
</dbReference>
<dbReference type="PANTHER" id="PTHR34978:SF3">
    <property type="entry name" value="SLR0241 PROTEIN"/>
    <property type="match status" value="1"/>
</dbReference>
<evidence type="ECO:0000313" key="4">
    <source>
        <dbReference type="EMBL" id="RLZ12047.1"/>
    </source>
</evidence>
<protein>
    <recommendedName>
        <fullName evidence="3">Peptidase M56 domain-containing protein</fullName>
    </recommendedName>
</protein>
<keyword evidence="1" id="KW-0175">Coiled coil</keyword>
<keyword evidence="2" id="KW-1133">Transmembrane helix</keyword>
<evidence type="ECO:0000259" key="3">
    <source>
        <dbReference type="Pfam" id="PF05569"/>
    </source>
</evidence>
<reference evidence="4 5" key="1">
    <citation type="submission" date="2018-10" db="EMBL/GenBank/DDBJ databases">
        <authorList>
            <person name="Chen X."/>
        </authorList>
    </citation>
    <scope>NUCLEOTIDE SEQUENCE [LARGE SCALE GENOMIC DNA]</scope>
    <source>
        <strain evidence="4 5">YIM 102668</strain>
    </source>
</reference>
<feature type="transmembrane region" description="Helical" evidence="2">
    <location>
        <begin position="34"/>
        <end position="51"/>
    </location>
</feature>
<evidence type="ECO:0000313" key="5">
    <source>
        <dbReference type="Proteomes" id="UP000275348"/>
    </source>
</evidence>
<comment type="caution">
    <text evidence="4">The sequence shown here is derived from an EMBL/GenBank/DDBJ whole genome shotgun (WGS) entry which is preliminary data.</text>
</comment>